<accession>C8C191</accession>
<name>C8C191_9ZZZZ</name>
<feature type="non-terminal residue" evidence="1">
    <location>
        <position position="275"/>
    </location>
</feature>
<reference evidence="1" key="1">
    <citation type="journal article" date="2009" name="Science">
        <title>Functional characterization of the antibiotic resistance reservoir in the human microflora.</title>
        <authorList>
            <person name="Sommer M.O."/>
            <person name="Dantas G."/>
            <person name="Church G.M."/>
        </authorList>
    </citation>
    <scope>NUCLEOTIDE SEQUENCE</scope>
</reference>
<organism evidence="1">
    <name type="scientific">uncultured organism</name>
    <dbReference type="NCBI Taxonomy" id="155900"/>
    <lineage>
        <taxon>unclassified sequences</taxon>
        <taxon>environmental samples</taxon>
    </lineage>
</organism>
<protein>
    <submittedName>
        <fullName evidence="1">Uncharacterized protein</fullName>
    </submittedName>
</protein>
<evidence type="ECO:0000313" key="1">
    <source>
        <dbReference type="EMBL" id="ACT97674.1"/>
    </source>
</evidence>
<dbReference type="AlphaFoldDB" id="C8C191"/>
<dbReference type="EMBL" id="GQ343180">
    <property type="protein sequence ID" value="ACT97674.1"/>
    <property type="molecule type" value="Genomic_DNA"/>
</dbReference>
<proteinExistence type="predicted"/>
<sequence>MEKGLRAFFYDYKYYLLPENCADTEDVKRLKGTEVVRLKEENCMAPDFIRESMSEEFLEILEPSRIFPVSVNLYTREEYDELLKKQVEKRCAGCRRYGGNSEDLTGHHREISLAGVCYSREDETDIPSFSRFAEWLWEVLAEETNELASLIDKGEQKKFSEKINSRLKNFFLPLEIYGGVAGNKYCICLGANSYSYQGLRPVLKMLADTANREDSPLSAAGWTVFSYFPKGIYKPSLRPDYFKKPPRIFFSEEAETGAAEIVFYEKDAESWSPKK</sequence>
<reference evidence="1" key="2">
    <citation type="submission" date="2009-07" db="EMBL/GenBank/DDBJ databases">
        <authorList>
            <person name="Sommer M.O.A."/>
            <person name="Dantas G."/>
            <person name="Church G."/>
        </authorList>
    </citation>
    <scope>NUCLEOTIDE SEQUENCE</scope>
</reference>